<keyword evidence="2" id="KW-1185">Reference proteome</keyword>
<dbReference type="AlphaFoldDB" id="A0A1M6H0D2"/>
<dbReference type="RefSeq" id="WP_073152994.1">
    <property type="nucleotide sequence ID" value="NZ_FQYY01000009.1"/>
</dbReference>
<proteinExistence type="predicted"/>
<dbReference type="PANTHER" id="PTHR35446:SF3">
    <property type="entry name" value="CMD DOMAIN-CONTAINING PROTEIN"/>
    <property type="match status" value="1"/>
</dbReference>
<sequence length="188" mass="21380">MSTTKEEKLTIHTIESAPEKSKDLLEKSKKAYGYIPNLHGVLAEAPGLLEAYQNMHELVINSSFTTEEFTVLWQTINVEHNCHYCVPAHTAIAKSMKVDDAITDALRNETELPTKKLEILRKTILSMVRNRGNVSQVETQAFYEAGFTQRQLLEIVLGLAQKTISNYTNHLAETPLDEGFKKFDWKKQ</sequence>
<organism evidence="1 2">
    <name type="scientific">Mesonia phycicola</name>
    <dbReference type="NCBI Taxonomy" id="579105"/>
    <lineage>
        <taxon>Bacteria</taxon>
        <taxon>Pseudomonadati</taxon>
        <taxon>Bacteroidota</taxon>
        <taxon>Flavobacteriia</taxon>
        <taxon>Flavobacteriales</taxon>
        <taxon>Flavobacteriaceae</taxon>
        <taxon>Mesonia</taxon>
    </lineage>
</organism>
<dbReference type="SUPFAM" id="SSF69118">
    <property type="entry name" value="AhpD-like"/>
    <property type="match status" value="1"/>
</dbReference>
<dbReference type="InterPro" id="IPR029032">
    <property type="entry name" value="AhpD-like"/>
</dbReference>
<protein>
    <submittedName>
        <fullName evidence="1">Alkylhydroperoxidase AhpD family core domain-containing protein</fullName>
    </submittedName>
</protein>
<dbReference type="Proteomes" id="UP000184225">
    <property type="component" value="Unassembled WGS sequence"/>
</dbReference>
<name>A0A1M6H0D2_9FLAO</name>
<dbReference type="PANTHER" id="PTHR35446">
    <property type="entry name" value="SI:CH211-175M2.5"/>
    <property type="match status" value="1"/>
</dbReference>
<accession>A0A1M6H0D2</accession>
<dbReference type="Gene3D" id="1.20.1290.10">
    <property type="entry name" value="AhpD-like"/>
    <property type="match status" value="1"/>
</dbReference>
<dbReference type="EMBL" id="FQYY01000009">
    <property type="protein sequence ID" value="SHJ15631.1"/>
    <property type="molecule type" value="Genomic_DNA"/>
</dbReference>
<dbReference type="STRING" id="579105.SAMN04488096_10955"/>
<dbReference type="GO" id="GO:0004601">
    <property type="term" value="F:peroxidase activity"/>
    <property type="evidence" value="ECO:0007669"/>
    <property type="project" value="UniProtKB-KW"/>
</dbReference>
<gene>
    <name evidence="1" type="ORF">SAMN04488096_10955</name>
</gene>
<evidence type="ECO:0000313" key="2">
    <source>
        <dbReference type="Proteomes" id="UP000184225"/>
    </source>
</evidence>
<reference evidence="1 2" key="1">
    <citation type="submission" date="2016-11" db="EMBL/GenBank/DDBJ databases">
        <authorList>
            <person name="Jaros S."/>
            <person name="Januszkiewicz K."/>
            <person name="Wedrychowicz H."/>
        </authorList>
    </citation>
    <scope>NUCLEOTIDE SEQUENCE [LARGE SCALE GENOMIC DNA]</scope>
    <source>
        <strain evidence="1 2">DSM 21425</strain>
    </source>
</reference>
<evidence type="ECO:0000313" key="1">
    <source>
        <dbReference type="EMBL" id="SHJ15631.1"/>
    </source>
</evidence>
<keyword evidence="1" id="KW-0575">Peroxidase</keyword>
<keyword evidence="1" id="KW-0560">Oxidoreductase</keyword>
<dbReference type="OrthoDB" id="9808310at2"/>